<evidence type="ECO:0000256" key="4">
    <source>
        <dbReference type="ARBA" id="ARBA00022692"/>
    </source>
</evidence>
<gene>
    <name evidence="8" type="ORF">AS194_02915</name>
</gene>
<dbReference type="PROSITE" id="PS00409">
    <property type="entry name" value="PROKAR_NTER_METHYL"/>
    <property type="match status" value="1"/>
</dbReference>
<keyword evidence="3" id="KW-0488">Methylation</keyword>
<evidence type="ECO:0000313" key="8">
    <source>
        <dbReference type="EMBL" id="KRU21559.1"/>
    </source>
</evidence>
<dbReference type="Proteomes" id="UP000051202">
    <property type="component" value="Unassembled WGS sequence"/>
</dbReference>
<keyword evidence="9" id="KW-1185">Reference proteome</keyword>
<accession>A0A0T6DPT2</accession>
<feature type="transmembrane region" description="Helical" evidence="7">
    <location>
        <begin position="7"/>
        <end position="31"/>
    </location>
</feature>
<dbReference type="PANTHER" id="PTHR30093">
    <property type="entry name" value="GENERAL SECRETION PATHWAY PROTEIN G"/>
    <property type="match status" value="1"/>
</dbReference>
<dbReference type="GO" id="GO:0015627">
    <property type="term" value="C:type II protein secretion system complex"/>
    <property type="evidence" value="ECO:0007669"/>
    <property type="project" value="InterPro"/>
</dbReference>
<evidence type="ECO:0000256" key="2">
    <source>
        <dbReference type="ARBA" id="ARBA00005233"/>
    </source>
</evidence>
<keyword evidence="6 7" id="KW-0472">Membrane</keyword>
<dbReference type="AlphaFoldDB" id="A0A0T6DPT2"/>
<dbReference type="GO" id="GO:0015628">
    <property type="term" value="P:protein secretion by the type II secretion system"/>
    <property type="evidence" value="ECO:0007669"/>
    <property type="project" value="InterPro"/>
</dbReference>
<dbReference type="SUPFAM" id="SSF54523">
    <property type="entry name" value="Pili subunits"/>
    <property type="match status" value="1"/>
</dbReference>
<dbReference type="GO" id="GO:0043107">
    <property type="term" value="P:type IV pilus-dependent motility"/>
    <property type="evidence" value="ECO:0007669"/>
    <property type="project" value="TreeGrafter"/>
</dbReference>
<dbReference type="PRINTS" id="PR00885">
    <property type="entry name" value="BCTERIALGSPH"/>
</dbReference>
<dbReference type="GO" id="GO:0044096">
    <property type="term" value="C:type IV pilus"/>
    <property type="evidence" value="ECO:0007669"/>
    <property type="project" value="TreeGrafter"/>
</dbReference>
<keyword evidence="5 7" id="KW-1133">Transmembrane helix</keyword>
<sequence>MNTAQKGFTLIELMIVIAIIGILAAIAIPAYQDYVQKSANTSCQAEAKGIVGSAISEIASSGKIESTFVLDGSGACAEVPTATSTALAADSTSLGTDALIFTPKTRGSADKVQNTSCDPNTSNCELVAPTP</sequence>
<dbReference type="NCBIfam" id="TIGR02532">
    <property type="entry name" value="IV_pilin_GFxxxE"/>
    <property type="match status" value="1"/>
</dbReference>
<dbReference type="PANTHER" id="PTHR30093:SF34">
    <property type="entry name" value="PREPILIN PEPTIDASE-DEPENDENT PROTEIN D"/>
    <property type="match status" value="1"/>
</dbReference>
<proteinExistence type="inferred from homology"/>
<protein>
    <submittedName>
        <fullName evidence="8">Uncharacterized protein</fullName>
    </submittedName>
</protein>
<dbReference type="EMBL" id="LNDJ01000107">
    <property type="protein sequence ID" value="KRU21559.1"/>
    <property type="molecule type" value="Genomic_DNA"/>
</dbReference>
<dbReference type="InterPro" id="IPR012902">
    <property type="entry name" value="N_methyl_site"/>
</dbReference>
<dbReference type="RefSeq" id="WP_058025669.1">
    <property type="nucleotide sequence ID" value="NZ_LNDJ01000107.1"/>
</dbReference>
<evidence type="ECO:0000256" key="7">
    <source>
        <dbReference type="SAM" id="Phobius"/>
    </source>
</evidence>
<dbReference type="GO" id="GO:0016020">
    <property type="term" value="C:membrane"/>
    <property type="evidence" value="ECO:0007669"/>
    <property type="project" value="UniProtKB-SubCell"/>
</dbReference>
<dbReference type="STRING" id="554343.AS194_02915"/>
<comment type="caution">
    <text evidence="8">The sequence shown here is derived from an EMBL/GenBank/DDBJ whole genome shotgun (WGS) entry which is preliminary data.</text>
</comment>
<evidence type="ECO:0000313" key="9">
    <source>
        <dbReference type="Proteomes" id="UP000051202"/>
    </source>
</evidence>
<evidence type="ECO:0000256" key="1">
    <source>
        <dbReference type="ARBA" id="ARBA00004167"/>
    </source>
</evidence>
<dbReference type="InterPro" id="IPR045584">
    <property type="entry name" value="Pilin-like"/>
</dbReference>
<reference evidence="8 9" key="1">
    <citation type="submission" date="2015-11" db="EMBL/GenBank/DDBJ databases">
        <title>Permanent draft genome of Psychrobacter piscatorii LQ58.</title>
        <authorList>
            <person name="Zhou M."/>
            <person name="Dong B."/>
            <person name="Liu Q."/>
        </authorList>
    </citation>
    <scope>NUCLEOTIDE SEQUENCE [LARGE SCALE GENOMIC DNA]</scope>
    <source>
        <strain evidence="8 9">LQ58</strain>
    </source>
</reference>
<dbReference type="InterPro" id="IPR002416">
    <property type="entry name" value="T2SS_protein-GspH"/>
</dbReference>
<comment type="similarity">
    <text evidence="2">Belongs to the N-Me-Phe pilin family.</text>
</comment>
<evidence type="ECO:0000256" key="3">
    <source>
        <dbReference type="ARBA" id="ARBA00022481"/>
    </source>
</evidence>
<evidence type="ECO:0000256" key="6">
    <source>
        <dbReference type="ARBA" id="ARBA00023136"/>
    </source>
</evidence>
<name>A0A0T6DPT2_9GAMM</name>
<comment type="subcellular location">
    <subcellularLocation>
        <location evidence="1">Membrane</location>
        <topology evidence="1">Single-pass membrane protein</topology>
    </subcellularLocation>
</comment>
<evidence type="ECO:0000256" key="5">
    <source>
        <dbReference type="ARBA" id="ARBA00022989"/>
    </source>
</evidence>
<dbReference type="Gene3D" id="3.30.700.10">
    <property type="entry name" value="Glycoprotein, Type 4 Pilin"/>
    <property type="match status" value="1"/>
</dbReference>
<dbReference type="Pfam" id="PF07963">
    <property type="entry name" value="N_methyl"/>
    <property type="match status" value="1"/>
</dbReference>
<organism evidence="8 9">
    <name type="scientific">Psychrobacter piscatorii</name>
    <dbReference type="NCBI Taxonomy" id="554343"/>
    <lineage>
        <taxon>Bacteria</taxon>
        <taxon>Pseudomonadati</taxon>
        <taxon>Pseudomonadota</taxon>
        <taxon>Gammaproteobacteria</taxon>
        <taxon>Moraxellales</taxon>
        <taxon>Moraxellaceae</taxon>
        <taxon>Psychrobacter</taxon>
    </lineage>
</organism>
<keyword evidence="4 7" id="KW-0812">Transmembrane</keyword>